<evidence type="ECO:0000313" key="2">
    <source>
        <dbReference type="EMBL" id="KAL2621435.1"/>
    </source>
</evidence>
<sequence>MDFQLFSWRFLTYGLLKNRVYPNSQKGSNSPPAFLLIYSYHEFDWRVTSTGSIKSPMENPSLQGGIAKPNASLAFSQLHKCMEERLEILEPDAISQSGFSSDFLPESTKKGSEKHKNMPTQLSMETPLQQEAILNFNAVLVELLATVPQDSTPKLLLRPVEFSNLPSIISAKTELQKCYINIQGAVVRSNQENINNSEPKKDPDPADQYAEYEDTTRVNYLAVTSGSCVIACARLEDTNGPDTKQELESSSQSDLIYLKDSLTDSQRTGRYYLMDEEREESDPHTLDLPAARLHRNQLITCFISDEERNKYDETSEGNIFLKGLIRNKETDRNPVKEKEPDLSNDTECEVMDGINNDKITRNELVDLEMKPPKIITDISDVHDLSDHANVLQNDLNIGQLTDARDKPDTPGEIYHLEVDGLDNLTGSQEMTTYNSGRGGKFPSRSDHGLCGDMLANIYDLQTIRNSAPDERLQPDDDLRLENGADNFIRSQRTEDNSGILGKESDTIDHRLRFDLSENAISSQKIMDNDPQEEELGTSAEGVVNGVLDDLKQRSQQTSKIMKSREKSDQSTGTVIEVLNDLKNHLPSKTTQAREKSATTLYTQEPDLAELMNGFNIREKILKWESKAKSMLISDNEDGHRSSNSPPVSKELRYGNVTRKKSQFETSLQTKANISRRSPYRM</sequence>
<comment type="caution">
    <text evidence="2">The sequence shown here is derived from an EMBL/GenBank/DDBJ whole genome shotgun (WGS) entry which is preliminary data.</text>
</comment>
<gene>
    <name evidence="2" type="ORF">R1flu_001640</name>
</gene>
<name>A0ABD1Y3U8_9MARC</name>
<reference evidence="2 3" key="1">
    <citation type="submission" date="2024-09" db="EMBL/GenBank/DDBJ databases">
        <title>Chromosome-scale assembly of Riccia fluitans.</title>
        <authorList>
            <person name="Paukszto L."/>
            <person name="Sawicki J."/>
            <person name="Karawczyk K."/>
            <person name="Piernik-Szablinska J."/>
            <person name="Szczecinska M."/>
            <person name="Mazdziarz M."/>
        </authorList>
    </citation>
    <scope>NUCLEOTIDE SEQUENCE [LARGE SCALE GENOMIC DNA]</scope>
    <source>
        <strain evidence="2">Rf_01</strain>
        <tissue evidence="2">Aerial parts of the thallus</tissue>
    </source>
</reference>
<protein>
    <submittedName>
        <fullName evidence="2">Uncharacterized protein</fullName>
    </submittedName>
</protein>
<evidence type="ECO:0000256" key="1">
    <source>
        <dbReference type="SAM" id="MobiDB-lite"/>
    </source>
</evidence>
<dbReference type="AlphaFoldDB" id="A0ABD1Y3U8"/>
<accession>A0ABD1Y3U8</accession>
<keyword evidence="3" id="KW-1185">Reference proteome</keyword>
<organism evidence="2 3">
    <name type="scientific">Riccia fluitans</name>
    <dbReference type="NCBI Taxonomy" id="41844"/>
    <lineage>
        <taxon>Eukaryota</taxon>
        <taxon>Viridiplantae</taxon>
        <taxon>Streptophyta</taxon>
        <taxon>Embryophyta</taxon>
        <taxon>Marchantiophyta</taxon>
        <taxon>Marchantiopsida</taxon>
        <taxon>Marchantiidae</taxon>
        <taxon>Marchantiales</taxon>
        <taxon>Ricciaceae</taxon>
        <taxon>Riccia</taxon>
    </lineage>
</organism>
<proteinExistence type="predicted"/>
<feature type="compositionally biased region" description="Polar residues" evidence="1">
    <location>
        <begin position="663"/>
        <end position="675"/>
    </location>
</feature>
<evidence type="ECO:0000313" key="3">
    <source>
        <dbReference type="Proteomes" id="UP001605036"/>
    </source>
</evidence>
<feature type="region of interest" description="Disordered" evidence="1">
    <location>
        <begin position="633"/>
        <end position="681"/>
    </location>
</feature>
<dbReference type="Proteomes" id="UP001605036">
    <property type="component" value="Unassembled WGS sequence"/>
</dbReference>
<dbReference type="EMBL" id="JBHFFA010000006">
    <property type="protein sequence ID" value="KAL2621435.1"/>
    <property type="molecule type" value="Genomic_DNA"/>
</dbReference>